<accession>A0A9P0I6S8</accession>
<name>A0A9P0I6S8_SPOLI</name>
<protein>
    <submittedName>
        <fullName evidence="1">Uncharacterized protein</fullName>
    </submittedName>
</protein>
<dbReference type="AlphaFoldDB" id="A0A9P0I6S8"/>
<organism evidence="1 2">
    <name type="scientific">Spodoptera littoralis</name>
    <name type="common">Egyptian cotton leafworm</name>
    <dbReference type="NCBI Taxonomy" id="7109"/>
    <lineage>
        <taxon>Eukaryota</taxon>
        <taxon>Metazoa</taxon>
        <taxon>Ecdysozoa</taxon>
        <taxon>Arthropoda</taxon>
        <taxon>Hexapoda</taxon>
        <taxon>Insecta</taxon>
        <taxon>Pterygota</taxon>
        <taxon>Neoptera</taxon>
        <taxon>Endopterygota</taxon>
        <taxon>Lepidoptera</taxon>
        <taxon>Glossata</taxon>
        <taxon>Ditrysia</taxon>
        <taxon>Noctuoidea</taxon>
        <taxon>Noctuidae</taxon>
        <taxon>Amphipyrinae</taxon>
        <taxon>Spodoptera</taxon>
    </lineage>
</organism>
<dbReference type="Proteomes" id="UP001153321">
    <property type="component" value="Chromosome 22"/>
</dbReference>
<evidence type="ECO:0000313" key="1">
    <source>
        <dbReference type="EMBL" id="CAH1641003.1"/>
    </source>
</evidence>
<sequence>MSFHSFPLFMLSKRATEATSKVLSKKKVPAAAARKKVEVRLNTTRFRVVHADIVEENSRKSLFLSN</sequence>
<gene>
    <name evidence="1" type="ORF">SPLIT_LOCUS6359</name>
</gene>
<dbReference type="EMBL" id="LR824553">
    <property type="protein sequence ID" value="CAH1641003.1"/>
    <property type="molecule type" value="Genomic_DNA"/>
</dbReference>
<evidence type="ECO:0000313" key="2">
    <source>
        <dbReference type="Proteomes" id="UP001153321"/>
    </source>
</evidence>
<reference evidence="1" key="1">
    <citation type="submission" date="2022-02" db="EMBL/GenBank/DDBJ databases">
        <authorList>
            <person name="King R."/>
        </authorList>
    </citation>
    <scope>NUCLEOTIDE SEQUENCE</scope>
</reference>
<proteinExistence type="predicted"/>
<keyword evidence="2" id="KW-1185">Reference proteome</keyword>